<name>A0A0C3BMS1_SERVB</name>
<dbReference type="EMBL" id="KN824278">
    <property type="protein sequence ID" value="KIM33404.1"/>
    <property type="molecule type" value="Genomic_DNA"/>
</dbReference>
<evidence type="ECO:0000313" key="2">
    <source>
        <dbReference type="Proteomes" id="UP000054097"/>
    </source>
</evidence>
<dbReference type="AlphaFoldDB" id="A0A0C3BMS1"/>
<gene>
    <name evidence="1" type="ORF">M408DRAFT_153929</name>
</gene>
<dbReference type="HOGENOM" id="CLU_2051080_0_0_1"/>
<sequence length="120" mass="12521">MATTLYGTTTVTTTYTTYIPRTTTLFPYRSTVTTVLTGCAQSSGSSCASTYSMTGEYIDQRVSTRTITASVAQTVALTTVTSYPTSTISSPSGSGALPCLRLSKAGMVLSILLLSSLLTC</sequence>
<accession>A0A0C3BMS1</accession>
<keyword evidence="2" id="KW-1185">Reference proteome</keyword>
<protein>
    <submittedName>
        <fullName evidence="1">Uncharacterized protein</fullName>
    </submittedName>
</protein>
<reference evidence="2" key="2">
    <citation type="submission" date="2015-01" db="EMBL/GenBank/DDBJ databases">
        <title>Evolutionary Origins and Diversification of the Mycorrhizal Mutualists.</title>
        <authorList>
            <consortium name="DOE Joint Genome Institute"/>
            <consortium name="Mycorrhizal Genomics Consortium"/>
            <person name="Kohler A."/>
            <person name="Kuo A."/>
            <person name="Nagy L.G."/>
            <person name="Floudas D."/>
            <person name="Copeland A."/>
            <person name="Barry K.W."/>
            <person name="Cichocki N."/>
            <person name="Veneault-Fourrey C."/>
            <person name="LaButti K."/>
            <person name="Lindquist E.A."/>
            <person name="Lipzen A."/>
            <person name="Lundell T."/>
            <person name="Morin E."/>
            <person name="Murat C."/>
            <person name="Riley R."/>
            <person name="Ohm R."/>
            <person name="Sun H."/>
            <person name="Tunlid A."/>
            <person name="Henrissat B."/>
            <person name="Grigoriev I.V."/>
            <person name="Hibbett D.S."/>
            <person name="Martin F."/>
        </authorList>
    </citation>
    <scope>NUCLEOTIDE SEQUENCE [LARGE SCALE GENOMIC DNA]</scope>
    <source>
        <strain evidence="2">MAFF 305830</strain>
    </source>
</reference>
<dbReference type="Proteomes" id="UP000054097">
    <property type="component" value="Unassembled WGS sequence"/>
</dbReference>
<reference evidence="1 2" key="1">
    <citation type="submission" date="2014-04" db="EMBL/GenBank/DDBJ databases">
        <authorList>
            <consortium name="DOE Joint Genome Institute"/>
            <person name="Kuo A."/>
            <person name="Zuccaro A."/>
            <person name="Kohler A."/>
            <person name="Nagy L.G."/>
            <person name="Floudas D."/>
            <person name="Copeland A."/>
            <person name="Barry K.W."/>
            <person name="Cichocki N."/>
            <person name="Veneault-Fourrey C."/>
            <person name="LaButti K."/>
            <person name="Lindquist E.A."/>
            <person name="Lipzen A."/>
            <person name="Lundell T."/>
            <person name="Morin E."/>
            <person name="Murat C."/>
            <person name="Sun H."/>
            <person name="Tunlid A."/>
            <person name="Henrissat B."/>
            <person name="Grigoriev I.V."/>
            <person name="Hibbett D.S."/>
            <person name="Martin F."/>
            <person name="Nordberg H.P."/>
            <person name="Cantor M.N."/>
            <person name="Hua S.X."/>
        </authorList>
    </citation>
    <scope>NUCLEOTIDE SEQUENCE [LARGE SCALE GENOMIC DNA]</scope>
    <source>
        <strain evidence="1 2">MAFF 305830</strain>
    </source>
</reference>
<evidence type="ECO:0000313" key="1">
    <source>
        <dbReference type="EMBL" id="KIM33404.1"/>
    </source>
</evidence>
<organism evidence="1 2">
    <name type="scientific">Serendipita vermifera MAFF 305830</name>
    <dbReference type="NCBI Taxonomy" id="933852"/>
    <lineage>
        <taxon>Eukaryota</taxon>
        <taxon>Fungi</taxon>
        <taxon>Dikarya</taxon>
        <taxon>Basidiomycota</taxon>
        <taxon>Agaricomycotina</taxon>
        <taxon>Agaricomycetes</taxon>
        <taxon>Sebacinales</taxon>
        <taxon>Serendipitaceae</taxon>
        <taxon>Serendipita</taxon>
    </lineage>
</organism>
<proteinExistence type="predicted"/>